<name>A0A1G8WKR9_9EURY</name>
<accession>A0A1G8WKR9</accession>
<dbReference type="EMBL" id="FNFC01000009">
    <property type="protein sequence ID" value="SDJ78696.1"/>
    <property type="molecule type" value="Genomic_DNA"/>
</dbReference>
<evidence type="ECO:0000313" key="3">
    <source>
        <dbReference type="Proteomes" id="UP000198856"/>
    </source>
</evidence>
<dbReference type="STRING" id="890420.SAMN05216226_10971"/>
<sequence length="174" mass="19008">MQQGTEIVGRYILAFVESTGKVSPVFERKTRKMFAENDLDVDSISENSWHDALNYAKAMDQVKDEVGSKTITEAGIEQAKAAPWPDHIETVADGLQFIVEADRDAHRGGYEGGYVVEETGDHSARIGIKQGAPYPLENFKGVFLGAGRQLSDGSVDLSETSPGPDEQAAFELTW</sequence>
<protein>
    <submittedName>
        <fullName evidence="2">Uncharacterized protein</fullName>
    </submittedName>
</protein>
<evidence type="ECO:0000313" key="2">
    <source>
        <dbReference type="EMBL" id="SDJ78696.1"/>
    </source>
</evidence>
<reference evidence="2 3" key="1">
    <citation type="submission" date="2016-10" db="EMBL/GenBank/DDBJ databases">
        <authorList>
            <person name="de Groot N.N."/>
        </authorList>
    </citation>
    <scope>NUCLEOTIDE SEQUENCE [LARGE SCALE GENOMIC DNA]</scope>
    <source>
        <strain evidence="2 3">IBRC-M10015</strain>
    </source>
</reference>
<organism evidence="2 3">
    <name type="scientific">Halovenus aranensis</name>
    <dbReference type="NCBI Taxonomy" id="890420"/>
    <lineage>
        <taxon>Archaea</taxon>
        <taxon>Methanobacteriati</taxon>
        <taxon>Methanobacteriota</taxon>
        <taxon>Stenosarchaea group</taxon>
        <taxon>Halobacteria</taxon>
        <taxon>Halobacteriales</taxon>
        <taxon>Haloarculaceae</taxon>
        <taxon>Halovenus</taxon>
    </lineage>
</organism>
<feature type="region of interest" description="Disordered" evidence="1">
    <location>
        <begin position="154"/>
        <end position="174"/>
    </location>
</feature>
<evidence type="ECO:0000256" key="1">
    <source>
        <dbReference type="SAM" id="MobiDB-lite"/>
    </source>
</evidence>
<dbReference type="Proteomes" id="UP000198856">
    <property type="component" value="Unassembled WGS sequence"/>
</dbReference>
<gene>
    <name evidence="2" type="ORF">SAMN05216226_10971</name>
</gene>
<keyword evidence="3" id="KW-1185">Reference proteome</keyword>
<proteinExistence type="predicted"/>
<dbReference type="AlphaFoldDB" id="A0A1G8WKR9"/>